<keyword evidence="5" id="KW-0658">Purine biosynthesis</keyword>
<organism evidence="8">
    <name type="scientific">marine sediment metagenome</name>
    <dbReference type="NCBI Taxonomy" id="412755"/>
    <lineage>
        <taxon>unclassified sequences</taxon>
        <taxon>metagenomes</taxon>
        <taxon>ecological metagenomes</taxon>
    </lineage>
</organism>
<protein>
    <recommendedName>
        <fullName evidence="2">phosphoribosylaminoimidazolesuccinocarboxamide synthase</fullName>
        <ecNumber evidence="2">6.3.2.6</ecNumber>
    </recommendedName>
</protein>
<name>X0ZJN6_9ZZZZ</name>
<evidence type="ECO:0000256" key="2">
    <source>
        <dbReference type="ARBA" id="ARBA00012217"/>
    </source>
</evidence>
<dbReference type="GO" id="GO:0005524">
    <property type="term" value="F:ATP binding"/>
    <property type="evidence" value="ECO:0007669"/>
    <property type="project" value="UniProtKB-KW"/>
</dbReference>
<dbReference type="GO" id="GO:0004639">
    <property type="term" value="F:phosphoribosylaminoimidazolesuccinocarboxamide synthase activity"/>
    <property type="evidence" value="ECO:0007669"/>
    <property type="project" value="UniProtKB-EC"/>
</dbReference>
<evidence type="ECO:0000256" key="4">
    <source>
        <dbReference type="ARBA" id="ARBA00022741"/>
    </source>
</evidence>
<reference evidence="8" key="1">
    <citation type="journal article" date="2014" name="Front. Microbiol.">
        <title>High frequency of phylogenetically diverse reductive dehalogenase-homologous genes in deep subseafloor sedimentary metagenomes.</title>
        <authorList>
            <person name="Kawai M."/>
            <person name="Futagami T."/>
            <person name="Toyoda A."/>
            <person name="Takaki Y."/>
            <person name="Nishi S."/>
            <person name="Hori S."/>
            <person name="Arai W."/>
            <person name="Tsubouchi T."/>
            <person name="Morono Y."/>
            <person name="Uchiyama I."/>
            <person name="Ito T."/>
            <person name="Fujiyama A."/>
            <person name="Inagaki F."/>
            <person name="Takami H."/>
        </authorList>
    </citation>
    <scope>NUCLEOTIDE SEQUENCE</scope>
    <source>
        <strain evidence="8">Expedition CK06-06</strain>
    </source>
</reference>
<dbReference type="Gene3D" id="3.30.200.20">
    <property type="entry name" value="Phosphorylase Kinase, domain 1"/>
    <property type="match status" value="1"/>
</dbReference>
<evidence type="ECO:0000256" key="6">
    <source>
        <dbReference type="ARBA" id="ARBA00022840"/>
    </source>
</evidence>
<comment type="caution">
    <text evidence="8">The sequence shown here is derived from an EMBL/GenBank/DDBJ whole genome shotgun (WGS) entry which is preliminary data.</text>
</comment>
<dbReference type="Pfam" id="PF01259">
    <property type="entry name" value="SAICAR_synt"/>
    <property type="match status" value="1"/>
</dbReference>
<accession>X0ZJN6</accession>
<dbReference type="EMBL" id="BART01005730">
    <property type="protein sequence ID" value="GAG69604.1"/>
    <property type="molecule type" value="Genomic_DNA"/>
</dbReference>
<dbReference type="AlphaFoldDB" id="X0ZJN6"/>
<evidence type="ECO:0000256" key="3">
    <source>
        <dbReference type="ARBA" id="ARBA00022598"/>
    </source>
</evidence>
<dbReference type="SUPFAM" id="SSF56104">
    <property type="entry name" value="SAICAR synthase-like"/>
    <property type="match status" value="1"/>
</dbReference>
<dbReference type="PANTHER" id="PTHR43700:SF1">
    <property type="entry name" value="PHOSPHORIBOSYLAMINOIMIDAZOLE-SUCCINOCARBOXAMIDE SYNTHASE"/>
    <property type="match status" value="1"/>
</dbReference>
<dbReference type="PANTHER" id="PTHR43700">
    <property type="entry name" value="PHOSPHORIBOSYLAMINOIMIDAZOLE-SUCCINOCARBOXAMIDE SYNTHASE"/>
    <property type="match status" value="1"/>
</dbReference>
<dbReference type="InterPro" id="IPR028923">
    <property type="entry name" value="SAICAR_synt/ADE2_N"/>
</dbReference>
<dbReference type="UniPathway" id="UPA00074">
    <property type="reaction ID" value="UER00131"/>
</dbReference>
<keyword evidence="6" id="KW-0067">ATP-binding</keyword>
<feature type="domain" description="SAICAR synthetase/ADE2 N-terminal" evidence="7">
    <location>
        <begin position="24"/>
        <end position="72"/>
    </location>
</feature>
<sequence length="72" mass="7831">KGVRLISNTSPSVLLDTGLSLPLFFRGKVRDTYDLGNLLLIVATDRISAFDVVLPCGIPDKGLVLNKLSAFW</sequence>
<dbReference type="EC" id="6.3.2.6" evidence="2"/>
<evidence type="ECO:0000313" key="8">
    <source>
        <dbReference type="EMBL" id="GAG69604.1"/>
    </source>
</evidence>
<evidence type="ECO:0000259" key="7">
    <source>
        <dbReference type="Pfam" id="PF01259"/>
    </source>
</evidence>
<feature type="non-terminal residue" evidence="8">
    <location>
        <position position="1"/>
    </location>
</feature>
<dbReference type="GO" id="GO:0005737">
    <property type="term" value="C:cytoplasm"/>
    <property type="evidence" value="ECO:0007669"/>
    <property type="project" value="TreeGrafter"/>
</dbReference>
<keyword evidence="3" id="KW-0436">Ligase</keyword>
<evidence type="ECO:0000256" key="1">
    <source>
        <dbReference type="ARBA" id="ARBA00004672"/>
    </source>
</evidence>
<dbReference type="GO" id="GO:0006189">
    <property type="term" value="P:'de novo' IMP biosynthetic process"/>
    <property type="evidence" value="ECO:0007669"/>
    <property type="project" value="UniProtKB-UniPathway"/>
</dbReference>
<gene>
    <name evidence="8" type="ORF">S01H4_13005</name>
</gene>
<proteinExistence type="predicted"/>
<comment type="pathway">
    <text evidence="1">Purine metabolism; IMP biosynthesis via de novo pathway; 5-amino-1-(5-phospho-D-ribosyl)imidazole-4-carboxamide from 5-amino-1-(5-phospho-D-ribosyl)imidazole-4-carboxylate: step 1/2.</text>
</comment>
<evidence type="ECO:0000256" key="5">
    <source>
        <dbReference type="ARBA" id="ARBA00022755"/>
    </source>
</evidence>
<feature type="non-terminal residue" evidence="8">
    <location>
        <position position="72"/>
    </location>
</feature>
<keyword evidence="4" id="KW-0547">Nucleotide-binding</keyword>